<dbReference type="FunFam" id="1.10.10.440:FF:000003">
    <property type="entry name" value="Pre-mRNA processing factor 40 homolog A"/>
    <property type="match status" value="1"/>
</dbReference>
<reference evidence="5" key="2">
    <citation type="submission" date="2022-06" db="UniProtKB">
        <authorList>
            <consortium name="EnsemblMetazoa"/>
        </authorList>
    </citation>
    <scope>IDENTIFICATION</scope>
    <source>
        <strain evidence="5">DF5081</strain>
    </source>
</reference>
<feature type="domain" description="FF" evidence="4">
    <location>
        <begin position="255"/>
        <end position="309"/>
    </location>
</feature>
<feature type="compositionally biased region" description="Basic residues" evidence="3">
    <location>
        <begin position="388"/>
        <end position="399"/>
    </location>
</feature>
<evidence type="ECO:0000256" key="3">
    <source>
        <dbReference type="SAM" id="MobiDB-lite"/>
    </source>
</evidence>
<feature type="compositionally biased region" description="Basic residues" evidence="3">
    <location>
        <begin position="340"/>
        <end position="353"/>
    </location>
</feature>
<dbReference type="GO" id="GO:0045292">
    <property type="term" value="P:mRNA cis splicing, via spliceosome"/>
    <property type="evidence" value="ECO:0007669"/>
    <property type="project" value="InterPro"/>
</dbReference>
<dbReference type="Proteomes" id="UP000005237">
    <property type="component" value="Unassembled WGS sequence"/>
</dbReference>
<feature type="compositionally biased region" description="Basic and acidic residues" evidence="3">
    <location>
        <begin position="354"/>
        <end position="367"/>
    </location>
</feature>
<evidence type="ECO:0000313" key="6">
    <source>
        <dbReference type="Proteomes" id="UP000005237"/>
    </source>
</evidence>
<dbReference type="Pfam" id="PF25432">
    <property type="entry name" value="FF_PRPF40A"/>
    <property type="match status" value="1"/>
</dbReference>
<reference evidence="6" key="1">
    <citation type="submission" date="2010-08" db="EMBL/GenBank/DDBJ databases">
        <authorList>
            <consortium name="Caenorhabditis japonica Sequencing Consortium"/>
            <person name="Wilson R.K."/>
        </authorList>
    </citation>
    <scope>NUCLEOTIDE SEQUENCE [LARGE SCALE GENOMIC DNA]</scope>
    <source>
        <strain evidence="6">DF5081</strain>
    </source>
</reference>
<feature type="compositionally biased region" description="Basic and acidic residues" evidence="3">
    <location>
        <begin position="376"/>
        <end position="387"/>
    </location>
</feature>
<dbReference type="SMART" id="SM00441">
    <property type="entry name" value="FF"/>
    <property type="match status" value="3"/>
</dbReference>
<dbReference type="SUPFAM" id="SSF81698">
    <property type="entry name" value="FF domain"/>
    <property type="match status" value="3"/>
</dbReference>
<protein>
    <recommendedName>
        <fullName evidence="4">FF domain-containing protein</fullName>
    </recommendedName>
</protein>
<dbReference type="InterPro" id="IPR036517">
    <property type="entry name" value="FF_domain_sf"/>
</dbReference>
<dbReference type="PANTHER" id="PTHR11864:SF0">
    <property type="entry name" value="PRP40 PRE-MRNA PROCESSING FACTOR 40 HOMOLOG A (YEAST)"/>
    <property type="match status" value="1"/>
</dbReference>
<feature type="domain" description="FF" evidence="4">
    <location>
        <begin position="39"/>
        <end position="99"/>
    </location>
</feature>
<dbReference type="EnsemblMetazoa" id="CJA12626.1">
    <property type="protein sequence ID" value="CJA12626.1"/>
    <property type="gene ID" value="WBGene00131830"/>
</dbReference>
<dbReference type="PROSITE" id="PS51676">
    <property type="entry name" value="FF"/>
    <property type="match status" value="3"/>
</dbReference>
<feature type="coiled-coil region" evidence="2">
    <location>
        <begin position="230"/>
        <end position="268"/>
    </location>
</feature>
<dbReference type="Pfam" id="PF01846">
    <property type="entry name" value="FF"/>
    <property type="match status" value="3"/>
</dbReference>
<evidence type="ECO:0000256" key="1">
    <source>
        <dbReference type="ARBA" id="ARBA00022737"/>
    </source>
</evidence>
<dbReference type="InterPro" id="IPR039726">
    <property type="entry name" value="Prp40-like"/>
</dbReference>
<keyword evidence="1" id="KW-0677">Repeat</keyword>
<dbReference type="PANTHER" id="PTHR11864">
    <property type="entry name" value="PRE-MRNA-PROCESSING PROTEIN PRP40"/>
    <property type="match status" value="1"/>
</dbReference>
<accession>A0A8R1DV34</accession>
<feature type="region of interest" description="Disordered" evidence="3">
    <location>
        <begin position="309"/>
        <end position="418"/>
    </location>
</feature>
<sequence>MFSKEPLWQAVNDEDRKEIFKDCIEFVGRRDKERREQDRKKNLEAFSLILQTMDQITYKTTWAQAQRLLIENPQFAEETSLQMMDKEDALSVFEEHIKQSEKEHEEEKEQEEKRIRRKHRKVREEYRKMLEEHHKRGDLTSMSLWTSLFPIFASDSRFERMLLQPGSSPLDLFKFYVEDLKEQFTEDRRLIKDILTEKKCQVITTTEYDEFSKWVLSHENGDKVDHGNMKLCYNSMVEKAESKAKDEEREALRRKRRLESEFRNLLKAHNVDGESEWSAIKSKIEKEKAYLALENDEEREAAFQNYKSGASAGTIPTSTTEKSAAVVESSEPAHSTSDKSKKKKKEKKKKSRRSDRDSESEGEIREKEKKKKKKHARDERSDDEERGKKSKKSRKRSRSRSASPRHSEKRRRRESETD</sequence>
<evidence type="ECO:0000313" key="5">
    <source>
        <dbReference type="EnsemblMetazoa" id="CJA12626.1"/>
    </source>
</evidence>
<evidence type="ECO:0000259" key="4">
    <source>
        <dbReference type="PROSITE" id="PS51676"/>
    </source>
</evidence>
<dbReference type="FunFam" id="1.10.10.440:FF:000002">
    <property type="entry name" value="pre-mRNA-processing factor 40 homolog A isoform X1"/>
    <property type="match status" value="1"/>
</dbReference>
<dbReference type="Gene3D" id="1.10.10.440">
    <property type="entry name" value="FF domain"/>
    <property type="match status" value="3"/>
</dbReference>
<organism evidence="5 6">
    <name type="scientific">Caenorhabditis japonica</name>
    <dbReference type="NCBI Taxonomy" id="281687"/>
    <lineage>
        <taxon>Eukaryota</taxon>
        <taxon>Metazoa</taxon>
        <taxon>Ecdysozoa</taxon>
        <taxon>Nematoda</taxon>
        <taxon>Chromadorea</taxon>
        <taxon>Rhabditida</taxon>
        <taxon>Rhabditina</taxon>
        <taxon>Rhabditomorpha</taxon>
        <taxon>Rhabditoidea</taxon>
        <taxon>Rhabditidae</taxon>
        <taxon>Peloderinae</taxon>
        <taxon>Caenorhabditis</taxon>
    </lineage>
</organism>
<dbReference type="GO" id="GO:0071004">
    <property type="term" value="C:U2-type prespliceosome"/>
    <property type="evidence" value="ECO:0007669"/>
    <property type="project" value="TreeGrafter"/>
</dbReference>
<name>A0A8R1DV34_CAEJA</name>
<keyword evidence="2" id="KW-0175">Coiled coil</keyword>
<dbReference type="AlphaFoldDB" id="A0A8R1DV34"/>
<feature type="domain" description="FF" evidence="4">
    <location>
        <begin position="118"/>
        <end position="179"/>
    </location>
</feature>
<evidence type="ECO:0000256" key="2">
    <source>
        <dbReference type="SAM" id="Coils"/>
    </source>
</evidence>
<dbReference type="InterPro" id="IPR002713">
    <property type="entry name" value="FF_domain"/>
</dbReference>
<proteinExistence type="predicted"/>
<dbReference type="GO" id="GO:0005685">
    <property type="term" value="C:U1 snRNP"/>
    <property type="evidence" value="ECO:0007669"/>
    <property type="project" value="TreeGrafter"/>
</dbReference>
<feature type="coiled-coil region" evidence="2">
    <location>
        <begin position="83"/>
        <end position="132"/>
    </location>
</feature>
<dbReference type="GO" id="GO:0003723">
    <property type="term" value="F:RNA binding"/>
    <property type="evidence" value="ECO:0007669"/>
    <property type="project" value="TreeGrafter"/>
</dbReference>
<keyword evidence="6" id="KW-1185">Reference proteome</keyword>